<dbReference type="SUPFAM" id="SSF48350">
    <property type="entry name" value="GTPase activation domain, GAP"/>
    <property type="match status" value="1"/>
</dbReference>
<dbReference type="PROSITE" id="PS00509">
    <property type="entry name" value="RAS_GTPASE_ACTIV_1"/>
    <property type="match status" value="1"/>
</dbReference>
<gene>
    <name evidence="10" type="ORF">MAR_014132</name>
</gene>
<reference evidence="10" key="1">
    <citation type="submission" date="2022-11" db="EMBL/GenBank/DDBJ databases">
        <title>Centuries of genome instability and evolution in soft-shell clam transmissible cancer (bioRxiv).</title>
        <authorList>
            <person name="Hart S.F.M."/>
            <person name="Yonemitsu M.A."/>
            <person name="Giersch R.M."/>
            <person name="Beal B.F."/>
            <person name="Arriagada G."/>
            <person name="Davis B.W."/>
            <person name="Ostrander E.A."/>
            <person name="Goff S.P."/>
            <person name="Metzger M.J."/>
        </authorList>
    </citation>
    <scope>NUCLEOTIDE SEQUENCE</scope>
    <source>
        <strain evidence="10">MELC-2E11</strain>
        <tissue evidence="10">Siphon/mantle</tissue>
    </source>
</reference>
<dbReference type="PROSITE" id="PS50003">
    <property type="entry name" value="PH_DOMAIN"/>
    <property type="match status" value="1"/>
</dbReference>
<dbReference type="Pfam" id="PF00616">
    <property type="entry name" value="RasGAP"/>
    <property type="match status" value="2"/>
</dbReference>
<evidence type="ECO:0000259" key="8">
    <source>
        <dbReference type="PROSITE" id="PS50004"/>
    </source>
</evidence>
<dbReference type="InterPro" id="IPR039360">
    <property type="entry name" value="Ras_GTPase"/>
</dbReference>
<dbReference type="SUPFAM" id="SSF50729">
    <property type="entry name" value="PH domain-like"/>
    <property type="match status" value="1"/>
</dbReference>
<evidence type="ECO:0000259" key="7">
    <source>
        <dbReference type="PROSITE" id="PS50003"/>
    </source>
</evidence>
<evidence type="ECO:0000313" key="10">
    <source>
        <dbReference type="EMBL" id="WAR28428.1"/>
    </source>
</evidence>
<dbReference type="PROSITE" id="PS50004">
    <property type="entry name" value="C2"/>
    <property type="match status" value="1"/>
</dbReference>
<keyword evidence="11" id="KW-1185">Reference proteome</keyword>
<feature type="domain" description="Ras-GAP" evidence="9">
    <location>
        <begin position="288"/>
        <end position="473"/>
    </location>
</feature>
<feature type="domain" description="PH" evidence="7">
    <location>
        <begin position="510"/>
        <end position="607"/>
    </location>
</feature>
<dbReference type="SUPFAM" id="SSF49562">
    <property type="entry name" value="C2 domain (Calcium/lipid-binding domain, CaLB)"/>
    <property type="match status" value="2"/>
</dbReference>
<dbReference type="SMART" id="SM00233">
    <property type="entry name" value="PH"/>
    <property type="match status" value="1"/>
</dbReference>
<evidence type="ECO:0000256" key="2">
    <source>
        <dbReference type="ARBA" id="ARBA00022723"/>
    </source>
</evidence>
<keyword evidence="2" id="KW-0479">Metal-binding</keyword>
<dbReference type="Proteomes" id="UP001164746">
    <property type="component" value="Chromosome 15"/>
</dbReference>
<dbReference type="InterPro" id="IPR000008">
    <property type="entry name" value="C2_dom"/>
</dbReference>
<dbReference type="Gene3D" id="2.30.29.30">
    <property type="entry name" value="Pleckstrin-homology domain (PH domain)/Phosphotyrosine-binding domain (PTB)"/>
    <property type="match status" value="1"/>
</dbReference>
<dbReference type="CDD" id="cd05128">
    <property type="entry name" value="RasGAP_GAP1_like"/>
    <property type="match status" value="1"/>
</dbReference>
<dbReference type="InterPro" id="IPR001936">
    <property type="entry name" value="RasGAP_dom"/>
</dbReference>
<dbReference type="InterPro" id="IPR001562">
    <property type="entry name" value="Znf_Btk_motif"/>
</dbReference>
<name>A0ABY7G1T6_MYAAR</name>
<dbReference type="PROSITE" id="PS51113">
    <property type="entry name" value="ZF_BTK"/>
    <property type="match status" value="1"/>
</dbReference>
<dbReference type="Gene3D" id="1.10.506.10">
    <property type="entry name" value="GTPase Activation - p120gap, domain 1"/>
    <property type="match status" value="1"/>
</dbReference>
<evidence type="ECO:0000259" key="9">
    <source>
        <dbReference type="PROSITE" id="PS50018"/>
    </source>
</evidence>
<dbReference type="Gene3D" id="2.60.40.150">
    <property type="entry name" value="C2 domain"/>
    <property type="match status" value="2"/>
</dbReference>
<evidence type="ECO:0000256" key="4">
    <source>
        <dbReference type="ARBA" id="ARBA00022771"/>
    </source>
</evidence>
<evidence type="ECO:0000256" key="5">
    <source>
        <dbReference type="ARBA" id="ARBA00022833"/>
    </source>
</evidence>
<sequence length="757" mass="85398">MHANGTHNPIIIKVLRLLVTDFGGSMNFDLNNVMVADASPFYGEEFFGEIPRQFRYLSCYVYEKPDKVIGKVSIRRRELGKYHNKEHWFPITSLGASTEVQGKVHLELKFEECLNGHPDNTVSHRLVVRVVECSDLPVTNGACNPYAVVTLTYGKVKNREENHDRNLYTIEDVFSGELRVSLWHKESRVAREVLGGMFPGVFLGEVKIPLRDVGNSDTQNSWYFLRPQFQLKQSGTELGSLRLKICYSTEHVFASHHYDDLRNLLLQSSDVEPISSSAAYILARVSDNLQDAAQPLVNIFLHHGKLVHIIQSLAAYEIEKTSDPNTLFRGNTLLTKMVDALMKLVGLPYLAYLIKPTIDQIDPARLPEGENVNTNMEALGSYVQQIFEAITGSGLMCPKPMCEVFTTLKQAACRHFPDKTSVRYQVVSGFVFLRFFAPAILGPRFFDIPSDTQDAGISRTLTLISKTIQGLGNLVSSKSWSCGLKEDYMVPLFDLFSDERHTDALRTYLDVISTSVQNEQETWGSQDMPQRYFCLTNKSLSYFKCKGALQLCEIPLCNILAVEKLEERSFKMKYMFQIIQPTRALYVQASNCIDEKEWLDVLTKVSLSNQDRLRLYHPAAFINGHWLCCEGVDQHSEGCTPVSGSVPITNLPLDIDSDRQMEKIHALFLAHMDKLEAMQDACGALEVYAGGKFSVPVEIEDSKSCFEMLNEIFRCVVGLEQAHLQYRKNVQREHKQGSFESPIGDDSILSAGGVTKL</sequence>
<dbReference type="Pfam" id="PF00779">
    <property type="entry name" value="BTK"/>
    <property type="match status" value="1"/>
</dbReference>
<dbReference type="InterPro" id="IPR001849">
    <property type="entry name" value="PH_domain"/>
</dbReference>
<evidence type="ECO:0000256" key="6">
    <source>
        <dbReference type="PROSITE-ProRule" id="PRU00432"/>
    </source>
</evidence>
<evidence type="ECO:0000256" key="3">
    <source>
        <dbReference type="ARBA" id="ARBA00022737"/>
    </source>
</evidence>
<keyword evidence="5" id="KW-0862">Zinc</keyword>
<dbReference type="InterPro" id="IPR011993">
    <property type="entry name" value="PH-like_dom_sf"/>
</dbReference>
<keyword evidence="3" id="KW-0677">Repeat</keyword>
<accession>A0ABY7G1T6</accession>
<proteinExistence type="predicted"/>
<dbReference type="Pfam" id="PF00169">
    <property type="entry name" value="PH"/>
    <property type="match status" value="1"/>
</dbReference>
<dbReference type="SMART" id="SM00107">
    <property type="entry name" value="BTK"/>
    <property type="match status" value="1"/>
</dbReference>
<dbReference type="InterPro" id="IPR008936">
    <property type="entry name" value="Rho_GTPase_activation_prot"/>
</dbReference>
<dbReference type="PANTHER" id="PTHR10194:SF148">
    <property type="entry name" value="GTPASE-ACTIVATING PROTEIN"/>
    <property type="match status" value="1"/>
</dbReference>
<keyword evidence="4 6" id="KW-0863">Zinc-finger</keyword>
<evidence type="ECO:0000256" key="1">
    <source>
        <dbReference type="ARBA" id="ARBA00022468"/>
    </source>
</evidence>
<organism evidence="10 11">
    <name type="scientific">Mya arenaria</name>
    <name type="common">Soft-shell clam</name>
    <dbReference type="NCBI Taxonomy" id="6604"/>
    <lineage>
        <taxon>Eukaryota</taxon>
        <taxon>Metazoa</taxon>
        <taxon>Spiralia</taxon>
        <taxon>Lophotrochozoa</taxon>
        <taxon>Mollusca</taxon>
        <taxon>Bivalvia</taxon>
        <taxon>Autobranchia</taxon>
        <taxon>Heteroconchia</taxon>
        <taxon>Euheterodonta</taxon>
        <taxon>Imparidentia</taxon>
        <taxon>Neoheterodontei</taxon>
        <taxon>Myida</taxon>
        <taxon>Myoidea</taxon>
        <taxon>Myidae</taxon>
        <taxon>Mya</taxon>
    </lineage>
</organism>
<dbReference type="EMBL" id="CP111026">
    <property type="protein sequence ID" value="WAR28428.1"/>
    <property type="molecule type" value="Genomic_DNA"/>
</dbReference>
<dbReference type="InterPro" id="IPR023152">
    <property type="entry name" value="RasGAP_CS"/>
</dbReference>
<dbReference type="SMART" id="SM00239">
    <property type="entry name" value="C2"/>
    <property type="match status" value="1"/>
</dbReference>
<protein>
    <submittedName>
        <fullName evidence="10">RASA3-like protein</fullName>
    </submittedName>
</protein>
<dbReference type="Pfam" id="PF00168">
    <property type="entry name" value="C2"/>
    <property type="match status" value="2"/>
</dbReference>
<evidence type="ECO:0000313" key="11">
    <source>
        <dbReference type="Proteomes" id="UP001164746"/>
    </source>
</evidence>
<dbReference type="SMART" id="SM00323">
    <property type="entry name" value="RasGAP"/>
    <property type="match status" value="1"/>
</dbReference>
<keyword evidence="1" id="KW-0343">GTPase activation</keyword>
<dbReference type="InterPro" id="IPR035892">
    <property type="entry name" value="C2_domain_sf"/>
</dbReference>
<dbReference type="PROSITE" id="PS50018">
    <property type="entry name" value="RAS_GTPASE_ACTIV_2"/>
    <property type="match status" value="1"/>
</dbReference>
<dbReference type="PANTHER" id="PTHR10194">
    <property type="entry name" value="RAS GTPASE-ACTIVATING PROTEINS"/>
    <property type="match status" value="1"/>
</dbReference>
<feature type="domain" description="C2" evidence="8">
    <location>
        <begin position="100"/>
        <end position="223"/>
    </location>
</feature>